<accession>A0A2U8W514</accession>
<evidence type="ECO:0000313" key="3">
    <source>
        <dbReference type="Proteomes" id="UP000245926"/>
    </source>
</evidence>
<proteinExistence type="predicted"/>
<gene>
    <name evidence="2" type="ORF">DK389_12555</name>
</gene>
<evidence type="ECO:0000256" key="1">
    <source>
        <dbReference type="SAM" id="MobiDB-lite"/>
    </source>
</evidence>
<feature type="region of interest" description="Disordered" evidence="1">
    <location>
        <begin position="1"/>
        <end position="29"/>
    </location>
</feature>
<name>A0A2U8W514_9HYPH</name>
<dbReference type="RefSeq" id="WP_109889997.1">
    <property type="nucleotide sequence ID" value="NZ_CP029550.1"/>
</dbReference>
<dbReference type="KEGG" id="mets:DK389_12555"/>
<protein>
    <submittedName>
        <fullName evidence="2">Uncharacterized protein</fullName>
    </submittedName>
</protein>
<reference evidence="3" key="1">
    <citation type="submission" date="2018-05" db="EMBL/GenBank/DDBJ databases">
        <title>Complete Genome Sequence of Methylobacterium sp. 17SD2-17.</title>
        <authorList>
            <person name="Srinivasan S."/>
        </authorList>
    </citation>
    <scope>NUCLEOTIDE SEQUENCE [LARGE SCALE GENOMIC DNA]</scope>
    <source>
        <strain evidence="3">17SD2-17</strain>
    </source>
</reference>
<organism evidence="2 3">
    <name type="scientific">Methylobacterium durans</name>
    <dbReference type="NCBI Taxonomy" id="2202825"/>
    <lineage>
        <taxon>Bacteria</taxon>
        <taxon>Pseudomonadati</taxon>
        <taxon>Pseudomonadota</taxon>
        <taxon>Alphaproteobacteria</taxon>
        <taxon>Hyphomicrobiales</taxon>
        <taxon>Methylobacteriaceae</taxon>
        <taxon>Methylobacterium</taxon>
    </lineage>
</organism>
<dbReference type="Proteomes" id="UP000245926">
    <property type="component" value="Chromosome"/>
</dbReference>
<keyword evidence="3" id="KW-1185">Reference proteome</keyword>
<feature type="compositionally biased region" description="Basic and acidic residues" evidence="1">
    <location>
        <begin position="12"/>
        <end position="22"/>
    </location>
</feature>
<dbReference type="AlphaFoldDB" id="A0A2U8W514"/>
<evidence type="ECO:0000313" key="2">
    <source>
        <dbReference type="EMBL" id="AWN41203.1"/>
    </source>
</evidence>
<sequence length="72" mass="7778">MTILDGQTPARGRPDRRADRAAGRLRAARRGYERSAAHLRSAALDQVERHGLISAVLRASLGRLAQSCPADS</sequence>
<dbReference type="EMBL" id="CP029550">
    <property type="protein sequence ID" value="AWN41203.1"/>
    <property type="molecule type" value="Genomic_DNA"/>
</dbReference>
<dbReference type="OrthoDB" id="10004219at2"/>